<dbReference type="GO" id="GO:0005886">
    <property type="term" value="C:plasma membrane"/>
    <property type="evidence" value="ECO:0007669"/>
    <property type="project" value="UniProtKB-SubCell"/>
</dbReference>
<dbReference type="InterPro" id="IPR050445">
    <property type="entry name" value="Bact_polysacc_biosynth/exp"/>
</dbReference>
<keyword evidence="2" id="KW-1003">Cell membrane</keyword>
<name>A0A2W5CAK7_9SPHN</name>
<comment type="caution">
    <text evidence="8">The sequence shown here is derived from an EMBL/GenBank/DDBJ whole genome shotgun (WGS) entry which is preliminary data.</text>
</comment>
<dbReference type="EMBL" id="QFNN01000010">
    <property type="protein sequence ID" value="PZO91358.1"/>
    <property type="molecule type" value="Genomic_DNA"/>
</dbReference>
<dbReference type="PANTHER" id="PTHR32309:SF13">
    <property type="entry name" value="FERRIC ENTEROBACTIN TRANSPORT PROTEIN FEPE"/>
    <property type="match status" value="1"/>
</dbReference>
<protein>
    <submittedName>
        <fullName evidence="8">Exopolysaccharide biosynthesis protein EpsF</fullName>
    </submittedName>
</protein>
<evidence type="ECO:0000256" key="4">
    <source>
        <dbReference type="ARBA" id="ARBA00022989"/>
    </source>
</evidence>
<evidence type="ECO:0000256" key="1">
    <source>
        <dbReference type="ARBA" id="ARBA00004651"/>
    </source>
</evidence>
<keyword evidence="4 6" id="KW-1133">Transmembrane helix</keyword>
<evidence type="ECO:0000256" key="2">
    <source>
        <dbReference type="ARBA" id="ARBA00022475"/>
    </source>
</evidence>
<evidence type="ECO:0000259" key="7">
    <source>
        <dbReference type="Pfam" id="PF02706"/>
    </source>
</evidence>
<comment type="subcellular location">
    <subcellularLocation>
        <location evidence="1">Cell membrane</location>
        <topology evidence="1">Multi-pass membrane protein</topology>
    </subcellularLocation>
</comment>
<proteinExistence type="predicted"/>
<gene>
    <name evidence="8" type="ORF">DI623_03430</name>
</gene>
<evidence type="ECO:0000313" key="9">
    <source>
        <dbReference type="Proteomes" id="UP000249066"/>
    </source>
</evidence>
<evidence type="ECO:0000256" key="6">
    <source>
        <dbReference type="SAM" id="Phobius"/>
    </source>
</evidence>
<accession>A0A2W5CAK7</accession>
<keyword evidence="5 6" id="KW-0472">Membrane</keyword>
<evidence type="ECO:0000313" key="8">
    <source>
        <dbReference type="EMBL" id="PZO91358.1"/>
    </source>
</evidence>
<dbReference type="AlphaFoldDB" id="A0A2W5CAK7"/>
<feature type="transmembrane region" description="Helical" evidence="6">
    <location>
        <begin position="364"/>
        <end position="386"/>
    </location>
</feature>
<evidence type="ECO:0000256" key="5">
    <source>
        <dbReference type="ARBA" id="ARBA00023136"/>
    </source>
</evidence>
<dbReference type="InterPro" id="IPR003856">
    <property type="entry name" value="LPS_length_determ_N"/>
</dbReference>
<dbReference type="Proteomes" id="UP000249066">
    <property type="component" value="Unassembled WGS sequence"/>
</dbReference>
<evidence type="ECO:0000256" key="3">
    <source>
        <dbReference type="ARBA" id="ARBA00022692"/>
    </source>
</evidence>
<dbReference type="Pfam" id="PF02706">
    <property type="entry name" value="Wzz"/>
    <property type="match status" value="1"/>
</dbReference>
<dbReference type="PANTHER" id="PTHR32309">
    <property type="entry name" value="TYROSINE-PROTEIN KINASE"/>
    <property type="match status" value="1"/>
</dbReference>
<feature type="domain" description="Polysaccharide chain length determinant N-terminal" evidence="7">
    <location>
        <begin position="2"/>
        <end position="89"/>
    </location>
</feature>
<sequence length="441" mass="48085">MNLVQFLRILMARKAIIIATLLASLVTAIIVSQLLPPRYEARSRVILDLIKPDPVTGQLIATNMLRNYISTQMQLIEDLQTAEPVIDKLGWANDPALIESYARATDGKGTDIRRWLAQQIADNTKASMVEGSNILEISYRGSSPEFAKQIADLIRDTFIEQNLRSTRETSARTADWYRDQAERAKADLTAAEDARTAYAKANGIVLDATNTDLESQKLTQLSGASTLPATITSMASPAQTQLDQVDQQIQLAASTLGPNHPTFIALQKQRQVLAAEVARTGGGGGVSAAQIEGKFQAQKARVLGERDKIDRINQMQRDIDMKRDQYQKFASSAAQLRVQADVGETSLEPLGNATAPEKPSFPNIPLIIGGSIGLGLALGVGLALLVELLNRRIRSDTDLEHAAGVPVFSVVGSTRNPNGLVSRVLRFIDRRNRRRGELAEA</sequence>
<keyword evidence="3 6" id="KW-0812">Transmembrane</keyword>
<organism evidence="8 9">
    <name type="scientific">Sphingomonas sanxanigenens</name>
    <dbReference type="NCBI Taxonomy" id="397260"/>
    <lineage>
        <taxon>Bacteria</taxon>
        <taxon>Pseudomonadati</taxon>
        <taxon>Pseudomonadota</taxon>
        <taxon>Alphaproteobacteria</taxon>
        <taxon>Sphingomonadales</taxon>
        <taxon>Sphingomonadaceae</taxon>
        <taxon>Sphingomonas</taxon>
    </lineage>
</organism>
<dbReference type="GO" id="GO:0004713">
    <property type="term" value="F:protein tyrosine kinase activity"/>
    <property type="evidence" value="ECO:0007669"/>
    <property type="project" value="TreeGrafter"/>
</dbReference>
<reference evidence="8 9" key="1">
    <citation type="submission" date="2017-08" db="EMBL/GenBank/DDBJ databases">
        <title>Infants hospitalized years apart are colonized by the same room-sourced microbial strains.</title>
        <authorList>
            <person name="Brooks B."/>
            <person name="Olm M.R."/>
            <person name="Firek B.A."/>
            <person name="Baker R."/>
            <person name="Thomas B.C."/>
            <person name="Morowitz M.J."/>
            <person name="Banfield J.F."/>
        </authorList>
    </citation>
    <scope>NUCLEOTIDE SEQUENCE [LARGE SCALE GENOMIC DNA]</scope>
    <source>
        <strain evidence="8">S2_018_000_R2_101</strain>
    </source>
</reference>